<evidence type="ECO:0000313" key="2">
    <source>
        <dbReference type="Proteomes" id="UP000007151"/>
    </source>
</evidence>
<protein>
    <submittedName>
        <fullName evidence="1">Uncharacterized protein</fullName>
    </submittedName>
</protein>
<accession>A0A212ENJ1</accession>
<dbReference type="STRING" id="278856.A0A212ENJ1"/>
<dbReference type="InParanoid" id="A0A212ENJ1"/>
<dbReference type="EMBL" id="AGBW02013634">
    <property type="protein sequence ID" value="OWR43075.1"/>
    <property type="molecule type" value="Genomic_DNA"/>
</dbReference>
<dbReference type="Proteomes" id="UP000007151">
    <property type="component" value="Unassembled WGS sequence"/>
</dbReference>
<sequence length="52" mass="5827">MSPALGWANTLGIKNAKVYRISGLTKVDEYDIVEGEKKTIDKKEINSEELET</sequence>
<dbReference type="KEGG" id="dpl:KGM_202306"/>
<proteinExistence type="predicted"/>
<organism evidence="1 2">
    <name type="scientific">Danaus plexippus plexippus</name>
    <dbReference type="NCBI Taxonomy" id="278856"/>
    <lineage>
        <taxon>Eukaryota</taxon>
        <taxon>Metazoa</taxon>
        <taxon>Ecdysozoa</taxon>
        <taxon>Arthropoda</taxon>
        <taxon>Hexapoda</taxon>
        <taxon>Insecta</taxon>
        <taxon>Pterygota</taxon>
        <taxon>Neoptera</taxon>
        <taxon>Endopterygota</taxon>
        <taxon>Lepidoptera</taxon>
        <taxon>Glossata</taxon>
        <taxon>Ditrysia</taxon>
        <taxon>Papilionoidea</taxon>
        <taxon>Nymphalidae</taxon>
        <taxon>Danainae</taxon>
        <taxon>Danaini</taxon>
        <taxon>Danaina</taxon>
        <taxon>Danaus</taxon>
        <taxon>Danaus</taxon>
    </lineage>
</organism>
<name>A0A212ENJ1_DANPL</name>
<keyword evidence="2" id="KW-1185">Reference proteome</keyword>
<comment type="caution">
    <text evidence="1">The sequence shown here is derived from an EMBL/GenBank/DDBJ whole genome shotgun (WGS) entry which is preliminary data.</text>
</comment>
<dbReference type="AlphaFoldDB" id="A0A212ENJ1"/>
<reference evidence="1 2" key="1">
    <citation type="journal article" date="2011" name="Cell">
        <title>The monarch butterfly genome yields insights into long-distance migration.</title>
        <authorList>
            <person name="Zhan S."/>
            <person name="Merlin C."/>
            <person name="Boore J.L."/>
            <person name="Reppert S.M."/>
        </authorList>
    </citation>
    <scope>NUCLEOTIDE SEQUENCE [LARGE SCALE GENOMIC DNA]</scope>
    <source>
        <strain evidence="1">F-2</strain>
    </source>
</reference>
<evidence type="ECO:0000313" key="1">
    <source>
        <dbReference type="EMBL" id="OWR43075.1"/>
    </source>
</evidence>
<dbReference type="eggNOG" id="ENOG502S7XG">
    <property type="taxonomic scope" value="Eukaryota"/>
</dbReference>
<gene>
    <name evidence="1" type="ORF">KGM_202306</name>
</gene>